<reference evidence="3" key="2">
    <citation type="submission" date="2015-01" db="EMBL/GenBank/DDBJ databases">
        <title>Evolutionary Origins and Diversification of the Mycorrhizal Mutualists.</title>
        <authorList>
            <consortium name="DOE Joint Genome Institute"/>
            <consortium name="Mycorrhizal Genomics Consortium"/>
            <person name="Kohler A."/>
            <person name="Kuo A."/>
            <person name="Nagy L.G."/>
            <person name="Floudas D."/>
            <person name="Copeland A."/>
            <person name="Barry K.W."/>
            <person name="Cichocki N."/>
            <person name="Veneault-Fourrey C."/>
            <person name="LaButti K."/>
            <person name="Lindquist E.A."/>
            <person name="Lipzen A."/>
            <person name="Lundell T."/>
            <person name="Morin E."/>
            <person name="Murat C."/>
            <person name="Riley R."/>
            <person name="Ohm R."/>
            <person name="Sun H."/>
            <person name="Tunlid A."/>
            <person name="Henrissat B."/>
            <person name="Grigoriev I.V."/>
            <person name="Hibbett D.S."/>
            <person name="Martin F."/>
        </authorList>
    </citation>
    <scope>NUCLEOTIDE SEQUENCE [LARGE SCALE GENOMIC DNA]</scope>
    <source>
        <strain evidence="3">h7</strain>
    </source>
</reference>
<evidence type="ECO:0000313" key="2">
    <source>
        <dbReference type="EMBL" id="KIM49930.1"/>
    </source>
</evidence>
<keyword evidence="3" id="KW-1185">Reference proteome</keyword>
<protein>
    <submittedName>
        <fullName evidence="1">Uncharacterized protein</fullName>
    </submittedName>
</protein>
<organism evidence="1 3">
    <name type="scientific">Hebeloma cylindrosporum</name>
    <dbReference type="NCBI Taxonomy" id="76867"/>
    <lineage>
        <taxon>Eukaryota</taxon>
        <taxon>Fungi</taxon>
        <taxon>Dikarya</taxon>
        <taxon>Basidiomycota</taxon>
        <taxon>Agaricomycotina</taxon>
        <taxon>Agaricomycetes</taxon>
        <taxon>Agaricomycetidae</taxon>
        <taxon>Agaricales</taxon>
        <taxon>Agaricineae</taxon>
        <taxon>Hymenogastraceae</taxon>
        <taxon>Hebeloma</taxon>
    </lineage>
</organism>
<name>A0A0C2XTU6_HEBCY</name>
<proteinExistence type="predicted"/>
<dbReference type="Proteomes" id="UP000053424">
    <property type="component" value="Unassembled WGS sequence"/>
</dbReference>
<dbReference type="OrthoDB" id="3270319at2759"/>
<dbReference type="HOGENOM" id="CLU_2441097_0_0_1"/>
<reference evidence="1" key="3">
    <citation type="submission" date="2015-02" db="EMBL/GenBank/DDBJ databases">
        <title>Evolutionary Origins and Diversification of the Mycorrhizal Mutualists.</title>
        <authorList>
            <consortium name="DOE Joint Genome Institute"/>
            <consortium name="Mycorrhizal Genomics Consortium"/>
            <person name="Kohler A."/>
            <person name="Kuo A."/>
            <person name="Nagy L.G."/>
            <person name="Floudas D."/>
            <person name="Copeland A."/>
            <person name="Barry K.W."/>
            <person name="Cichocki N."/>
            <person name="Veneault-Fourrey C."/>
            <person name="LaButti K."/>
            <person name="Lindquist E.A."/>
            <person name="Lipzen A."/>
            <person name="Lundell T."/>
            <person name="Morin E."/>
            <person name="Murat C."/>
            <person name="Riley R."/>
            <person name="Ohm R."/>
            <person name="Sun H."/>
            <person name="Tunlid A."/>
            <person name="Henrissat B."/>
            <person name="Grigoriev I.V."/>
            <person name="Hibbett D.S."/>
            <person name="Martin F."/>
        </authorList>
    </citation>
    <scope>NUCLEOTIDE SEQUENCE</scope>
    <source>
        <strain evidence="1">H7</strain>
    </source>
</reference>
<evidence type="ECO:0000313" key="1">
    <source>
        <dbReference type="EMBL" id="KIM41073.1"/>
    </source>
</evidence>
<evidence type="ECO:0000313" key="3">
    <source>
        <dbReference type="Proteomes" id="UP000053424"/>
    </source>
</evidence>
<dbReference type="AlphaFoldDB" id="A0A0C2XTU6"/>
<gene>
    <name evidence="2" type="ORF">M413DRAFT_22039</name>
    <name evidence="1" type="ORF">M413DRAFT_28154</name>
</gene>
<dbReference type="EMBL" id="KN831768">
    <property type="protein sequence ID" value="KIM49930.1"/>
    <property type="molecule type" value="Genomic_DNA"/>
</dbReference>
<reference evidence="1 3" key="1">
    <citation type="submission" date="2014-04" db="EMBL/GenBank/DDBJ databases">
        <authorList>
            <consortium name="DOE Joint Genome Institute"/>
            <person name="Kuo A."/>
            <person name="Gay G."/>
            <person name="Dore J."/>
            <person name="Kohler A."/>
            <person name="Nagy L.G."/>
            <person name="Floudas D."/>
            <person name="Copeland A."/>
            <person name="Barry K.W."/>
            <person name="Cichocki N."/>
            <person name="Veneault-Fourrey C."/>
            <person name="LaButti K."/>
            <person name="Lindquist E.A."/>
            <person name="Lipzen A."/>
            <person name="Lundell T."/>
            <person name="Morin E."/>
            <person name="Murat C."/>
            <person name="Sun H."/>
            <person name="Tunlid A."/>
            <person name="Henrissat B."/>
            <person name="Grigoriev I.V."/>
            <person name="Hibbett D.S."/>
            <person name="Martin F."/>
            <person name="Nordberg H.P."/>
            <person name="Cantor M.N."/>
            <person name="Hua S.X."/>
        </authorList>
    </citation>
    <scope>NUCLEOTIDE SEQUENCE [LARGE SCALE GENOMIC DNA]</scope>
    <source>
        <strain evidence="1">H7</strain>
        <strain evidence="3">h7</strain>
    </source>
</reference>
<sequence length="90" mass="10123">MLFSTLTDHFQELSAWDDVGQGGSLLVDDNDDLRDIFAGEDDMGVTAFAGKTFEELSALLDFPEGHPPNILIRRARWLQPKPHRRFGPNP</sequence>
<dbReference type="EMBL" id="KN831781">
    <property type="protein sequence ID" value="KIM41073.1"/>
    <property type="molecule type" value="Genomic_DNA"/>
</dbReference>
<accession>A0A0C2XTU6</accession>